<dbReference type="EMBL" id="CP129946">
    <property type="protein sequence ID" value="WWA75622.1"/>
    <property type="molecule type" value="Genomic_DNA"/>
</dbReference>
<sequence length="445" mass="47049">MIRMPLATASLLAIAISLAGCGEGKDKAATPQAPAAASTTAPAAGAAGQVDEAAAKAVVAHYADMVFAVYSDAESTAKILQTAVDTFLANPNDETLKAARTAWIAARVPYLQSEVFRFGNTIIDDWEGQVNAWPLDEGLIDYVDKSYEHALGNPGANANIIANNEIQVGEDKVDVKDITPEKLASLNELGGSEANVATGYHAIEFLLWGQDLNGTGPGAGNRPASDYLTGDGATGGHNERRRTYLRAVTQLLVSDLEEMVGNWKPNVEDNYRATLESEPGTDGLRKMLFGMGSLSLGELAGERMKVSLEANSPEDEQDCFSDNTHYSHFYDAKGIRNVYLGEYTRVDGTKMSGASLSSLVAKADPAADSALKADLAATEAKIQVMVDHAEKGEHYDQLIAAGNDAGNQIVRDAIAALVKQTGSIEAAAGKLGISDLNPDSADHEF</sequence>
<evidence type="ECO:0000256" key="3">
    <source>
        <dbReference type="SAM" id="MobiDB-lite"/>
    </source>
</evidence>
<keyword evidence="2 4" id="KW-0732">Signal</keyword>
<reference evidence="6 7" key="1">
    <citation type="submission" date="2023-07" db="EMBL/GenBank/DDBJ databases">
        <title>Plant endophyte Pseudomonas khavaziana can be used to control wheat stem rot.</title>
        <authorList>
            <person name="Guo S."/>
            <person name="Shen X."/>
        </authorList>
    </citation>
    <scope>NUCLEOTIDE SEQUENCE [LARGE SCALE GENOMIC DNA]</scope>
    <source>
        <strain evidence="6 7">SR9</strain>
    </source>
</reference>
<name>A0ABZ2DBD3_9PSED</name>
<feature type="signal peptide" evidence="4">
    <location>
        <begin position="1"/>
        <end position="19"/>
    </location>
</feature>
<dbReference type="Proteomes" id="UP001347174">
    <property type="component" value="Chromosome"/>
</dbReference>
<evidence type="ECO:0000256" key="2">
    <source>
        <dbReference type="ARBA" id="ARBA00022729"/>
    </source>
</evidence>
<evidence type="ECO:0000256" key="4">
    <source>
        <dbReference type="SAM" id="SignalP"/>
    </source>
</evidence>
<accession>A0ABZ2DBD3</accession>
<proteinExistence type="predicted"/>
<dbReference type="CDD" id="cd14657">
    <property type="entry name" value="Imelysin_IrpA-like"/>
    <property type="match status" value="1"/>
</dbReference>
<organism evidence="6 7">
    <name type="scientific">Pseudomonas khavaziana</name>
    <dbReference type="NCBI Taxonomy" id="2842351"/>
    <lineage>
        <taxon>Bacteria</taxon>
        <taxon>Pseudomonadati</taxon>
        <taxon>Pseudomonadota</taxon>
        <taxon>Gammaproteobacteria</taxon>
        <taxon>Pseudomonadales</taxon>
        <taxon>Pseudomonadaceae</taxon>
        <taxon>Pseudomonas</taxon>
    </lineage>
</organism>
<evidence type="ECO:0000313" key="7">
    <source>
        <dbReference type="Proteomes" id="UP001347174"/>
    </source>
</evidence>
<dbReference type="Pfam" id="PF09375">
    <property type="entry name" value="Peptidase_M75"/>
    <property type="match status" value="1"/>
</dbReference>
<comment type="subcellular location">
    <subcellularLocation>
        <location evidence="1">Cell envelope</location>
    </subcellularLocation>
</comment>
<protein>
    <submittedName>
        <fullName evidence="6">Imelysin family protein</fullName>
    </submittedName>
</protein>
<feature type="region of interest" description="Disordered" evidence="3">
    <location>
        <begin position="217"/>
        <end position="240"/>
    </location>
</feature>
<dbReference type="PROSITE" id="PS51257">
    <property type="entry name" value="PROKAR_LIPOPROTEIN"/>
    <property type="match status" value="1"/>
</dbReference>
<keyword evidence="7" id="KW-1185">Reference proteome</keyword>
<gene>
    <name evidence="6" type="ORF">QYQ93_22920</name>
</gene>
<dbReference type="InterPro" id="IPR018976">
    <property type="entry name" value="Imelysin-like"/>
</dbReference>
<dbReference type="Gene3D" id="1.20.1420.20">
    <property type="entry name" value="M75 peptidase, HXXE motif"/>
    <property type="match status" value="1"/>
</dbReference>
<evidence type="ECO:0000313" key="6">
    <source>
        <dbReference type="EMBL" id="WWA75622.1"/>
    </source>
</evidence>
<feature type="chain" id="PRO_5045663662" evidence="4">
    <location>
        <begin position="20"/>
        <end position="445"/>
    </location>
</feature>
<evidence type="ECO:0000256" key="1">
    <source>
        <dbReference type="ARBA" id="ARBA00004196"/>
    </source>
</evidence>
<dbReference type="InterPro" id="IPR038352">
    <property type="entry name" value="Imelysin_sf"/>
</dbReference>
<evidence type="ECO:0000259" key="5">
    <source>
        <dbReference type="Pfam" id="PF09375"/>
    </source>
</evidence>
<dbReference type="RefSeq" id="WP_338475537.1">
    <property type="nucleotide sequence ID" value="NZ_CP129946.1"/>
</dbReference>
<feature type="domain" description="Imelysin-like" evidence="5">
    <location>
        <begin position="68"/>
        <end position="423"/>
    </location>
</feature>